<gene>
    <name evidence="1" type="ORF">GCM10007063_26490</name>
</gene>
<reference evidence="1" key="1">
    <citation type="journal article" date="2014" name="Int. J. Syst. Evol. Microbiol.">
        <title>Complete genome sequence of Corynebacterium casei LMG S-19264T (=DSM 44701T), isolated from a smear-ripened cheese.</title>
        <authorList>
            <consortium name="US DOE Joint Genome Institute (JGI-PGF)"/>
            <person name="Walter F."/>
            <person name="Albersmeier A."/>
            <person name="Kalinowski J."/>
            <person name="Ruckert C."/>
        </authorList>
    </citation>
    <scope>NUCLEOTIDE SEQUENCE</scope>
    <source>
        <strain evidence="1">JCM 12580</strain>
    </source>
</reference>
<dbReference type="RefSeq" id="WP_188633582.1">
    <property type="nucleotide sequence ID" value="NZ_BMNQ01000046.1"/>
</dbReference>
<sequence length="47" mass="5620">MAEQDRYKYLMEKLIKETENAKIQSAEEMIQKMVRELSGEKSYTPNH</sequence>
<dbReference type="AlphaFoldDB" id="A0A917PZY5"/>
<comment type="caution">
    <text evidence="1">The sequence shown here is derived from an EMBL/GenBank/DDBJ whole genome shotgun (WGS) entry which is preliminary data.</text>
</comment>
<evidence type="ECO:0000313" key="1">
    <source>
        <dbReference type="EMBL" id="GGK02935.1"/>
    </source>
</evidence>
<accession>A0A917PZY5</accession>
<protein>
    <submittedName>
        <fullName evidence="1">Uncharacterized protein</fullName>
    </submittedName>
</protein>
<proteinExistence type="predicted"/>
<organism evidence="1 2">
    <name type="scientific">Lentibacillus kapialis</name>
    <dbReference type="NCBI Taxonomy" id="340214"/>
    <lineage>
        <taxon>Bacteria</taxon>
        <taxon>Bacillati</taxon>
        <taxon>Bacillota</taxon>
        <taxon>Bacilli</taxon>
        <taxon>Bacillales</taxon>
        <taxon>Bacillaceae</taxon>
        <taxon>Lentibacillus</taxon>
    </lineage>
</organism>
<name>A0A917PZY5_9BACI</name>
<reference evidence="1" key="2">
    <citation type="submission" date="2020-09" db="EMBL/GenBank/DDBJ databases">
        <authorList>
            <person name="Sun Q."/>
            <person name="Ohkuma M."/>
        </authorList>
    </citation>
    <scope>NUCLEOTIDE SEQUENCE</scope>
    <source>
        <strain evidence="1">JCM 12580</strain>
    </source>
</reference>
<keyword evidence="2" id="KW-1185">Reference proteome</keyword>
<dbReference type="Proteomes" id="UP000658382">
    <property type="component" value="Unassembled WGS sequence"/>
</dbReference>
<evidence type="ECO:0000313" key="2">
    <source>
        <dbReference type="Proteomes" id="UP000658382"/>
    </source>
</evidence>
<dbReference type="EMBL" id="BMNQ01000046">
    <property type="protein sequence ID" value="GGK02935.1"/>
    <property type="molecule type" value="Genomic_DNA"/>
</dbReference>